<evidence type="ECO:0000256" key="4">
    <source>
        <dbReference type="ARBA" id="ARBA00023040"/>
    </source>
</evidence>
<evidence type="ECO:0000313" key="11">
    <source>
        <dbReference type="EMBL" id="ELU17012.1"/>
    </source>
</evidence>
<dbReference type="PANTHER" id="PTHR24243">
    <property type="entry name" value="G-PROTEIN COUPLED RECEPTOR"/>
    <property type="match status" value="1"/>
</dbReference>
<dbReference type="EnsemblMetazoa" id="CapteT201895">
    <property type="protein sequence ID" value="CapteP201895"/>
    <property type="gene ID" value="CapteG201895"/>
</dbReference>
<feature type="compositionally biased region" description="Basic and acidic residues" evidence="8">
    <location>
        <begin position="426"/>
        <end position="436"/>
    </location>
</feature>
<dbReference type="EMBL" id="KB292771">
    <property type="protein sequence ID" value="ELU17012.1"/>
    <property type="molecule type" value="Genomic_DNA"/>
</dbReference>
<dbReference type="AlphaFoldDB" id="R7VEJ8"/>
<feature type="compositionally biased region" description="Basic residues" evidence="8">
    <location>
        <begin position="413"/>
        <end position="425"/>
    </location>
</feature>
<feature type="transmembrane region" description="Helical" evidence="9">
    <location>
        <begin position="39"/>
        <end position="60"/>
    </location>
</feature>
<evidence type="ECO:0000313" key="13">
    <source>
        <dbReference type="Proteomes" id="UP000014760"/>
    </source>
</evidence>
<evidence type="ECO:0000256" key="2">
    <source>
        <dbReference type="ARBA" id="ARBA00022692"/>
    </source>
</evidence>
<evidence type="ECO:0000256" key="3">
    <source>
        <dbReference type="ARBA" id="ARBA00022989"/>
    </source>
</evidence>
<feature type="compositionally biased region" description="Polar residues" evidence="8">
    <location>
        <begin position="348"/>
        <end position="357"/>
    </location>
</feature>
<dbReference type="InterPro" id="IPR017452">
    <property type="entry name" value="GPCR_Rhodpsn_7TM"/>
</dbReference>
<keyword evidence="7" id="KW-0807">Transducer</keyword>
<feature type="transmembrane region" description="Helical" evidence="9">
    <location>
        <begin position="211"/>
        <end position="233"/>
    </location>
</feature>
<feature type="transmembrane region" description="Helical" evidence="9">
    <location>
        <begin position="154"/>
        <end position="174"/>
    </location>
</feature>
<feature type="transmembrane region" description="Helical" evidence="9">
    <location>
        <begin position="297"/>
        <end position="316"/>
    </location>
</feature>
<evidence type="ECO:0000256" key="9">
    <source>
        <dbReference type="SAM" id="Phobius"/>
    </source>
</evidence>
<dbReference type="SUPFAM" id="SSF81321">
    <property type="entry name" value="Family A G protein-coupled receptor-like"/>
    <property type="match status" value="1"/>
</dbReference>
<evidence type="ECO:0000256" key="1">
    <source>
        <dbReference type="ARBA" id="ARBA00004141"/>
    </source>
</evidence>
<keyword evidence="3 9" id="KW-1133">Transmembrane helix</keyword>
<keyword evidence="4" id="KW-0297">G-protein coupled receptor</keyword>
<proteinExistence type="predicted"/>
<feature type="region of interest" description="Disordered" evidence="8">
    <location>
        <begin position="330"/>
        <end position="357"/>
    </location>
</feature>
<protein>
    <recommendedName>
        <fullName evidence="10">G-protein coupled receptors family 1 profile domain-containing protein</fullName>
    </recommendedName>
</protein>
<comment type="subcellular location">
    <subcellularLocation>
        <location evidence="1">Membrane</location>
        <topology evidence="1">Multi-pass membrane protein</topology>
    </subcellularLocation>
</comment>
<feature type="compositionally biased region" description="Basic and acidic residues" evidence="8">
    <location>
        <begin position="385"/>
        <end position="408"/>
    </location>
</feature>
<reference evidence="11 13" key="2">
    <citation type="journal article" date="2013" name="Nature">
        <title>Insights into bilaterian evolution from three spiralian genomes.</title>
        <authorList>
            <person name="Simakov O."/>
            <person name="Marletaz F."/>
            <person name="Cho S.J."/>
            <person name="Edsinger-Gonzales E."/>
            <person name="Havlak P."/>
            <person name="Hellsten U."/>
            <person name="Kuo D.H."/>
            <person name="Larsson T."/>
            <person name="Lv J."/>
            <person name="Arendt D."/>
            <person name="Savage R."/>
            <person name="Osoegawa K."/>
            <person name="de Jong P."/>
            <person name="Grimwood J."/>
            <person name="Chapman J.A."/>
            <person name="Shapiro H."/>
            <person name="Aerts A."/>
            <person name="Otillar R.P."/>
            <person name="Terry A.Y."/>
            <person name="Boore J.L."/>
            <person name="Grigoriev I.V."/>
            <person name="Lindberg D.R."/>
            <person name="Seaver E.C."/>
            <person name="Weisblat D.A."/>
            <person name="Putnam N.H."/>
            <person name="Rokhsar D.S."/>
        </authorList>
    </citation>
    <scope>NUCLEOTIDE SEQUENCE</scope>
    <source>
        <strain evidence="11 13">I ESC-2004</strain>
    </source>
</reference>
<sequence length="501" mass="55405">MADKRTMLPWTVTEEDVITMTTTALPGTTDAASTSQLELYGGSVSLLLGIPANCVLLVVLRGAYFRKTCSSPLLLILTLTDMTVLLTSALRWVVDALSDVDIADLSTGGCMFYHHVTHVMRGLSAWVLLLVTFERALAIHLIPLGLKTIGKKHLRLSVLGISLALLVANSHWYWNIKQLADLRGSHFACPVFNFSGMNDGWWWFNLSLTDLLPLLLLLIAVCSLTAKLSLAIAHRTTVIHSSSSNNFSNFESQVTALSLALSYFYFLTVLPFTIVYLGRHFWVLSDQHQDLVDSICVLLVLIFSSCKLPLYICIVNRSLLRTALQKEPSERRRRTVKAAVNIEDSEDQMTSKGLSQGSIKCRSEKLEELLNHLQHLENPQGSEQPSEKIQDTKDVKPAPEASTEKAERIPPPPRKRLSRSRRKRGLAKDAKGKECEADSDLGGSASSGTHPHHEACLEEAPQSEEKEEDAEPIEEEKEDEVEEGGDEGHDADAPSSIATQL</sequence>
<feature type="transmembrane region" description="Helical" evidence="9">
    <location>
        <begin position="72"/>
        <end position="94"/>
    </location>
</feature>
<evidence type="ECO:0000256" key="7">
    <source>
        <dbReference type="ARBA" id="ARBA00023224"/>
    </source>
</evidence>
<dbReference type="HOGENOM" id="CLU_042200_0_0_1"/>
<dbReference type="PROSITE" id="PS50262">
    <property type="entry name" value="G_PROTEIN_RECEP_F1_2"/>
    <property type="match status" value="1"/>
</dbReference>
<dbReference type="Gene3D" id="1.20.1070.10">
    <property type="entry name" value="Rhodopsin 7-helix transmembrane proteins"/>
    <property type="match status" value="1"/>
</dbReference>
<reference evidence="13" key="1">
    <citation type="submission" date="2012-12" db="EMBL/GenBank/DDBJ databases">
        <authorList>
            <person name="Hellsten U."/>
            <person name="Grimwood J."/>
            <person name="Chapman J.A."/>
            <person name="Shapiro H."/>
            <person name="Aerts A."/>
            <person name="Otillar R.P."/>
            <person name="Terry A.Y."/>
            <person name="Boore J.L."/>
            <person name="Simakov O."/>
            <person name="Marletaz F."/>
            <person name="Cho S.-J."/>
            <person name="Edsinger-Gonzales E."/>
            <person name="Havlak P."/>
            <person name="Kuo D.-H."/>
            <person name="Larsson T."/>
            <person name="Lv J."/>
            <person name="Arendt D."/>
            <person name="Savage R."/>
            <person name="Osoegawa K."/>
            <person name="de Jong P."/>
            <person name="Lindberg D.R."/>
            <person name="Seaver E.C."/>
            <person name="Weisblat D.A."/>
            <person name="Putnam N.H."/>
            <person name="Grigoriev I.V."/>
            <person name="Rokhsar D.S."/>
        </authorList>
    </citation>
    <scope>NUCLEOTIDE SEQUENCE</scope>
    <source>
        <strain evidence="13">I ESC-2004</strain>
    </source>
</reference>
<evidence type="ECO:0000256" key="8">
    <source>
        <dbReference type="SAM" id="MobiDB-lite"/>
    </source>
</evidence>
<evidence type="ECO:0000256" key="6">
    <source>
        <dbReference type="ARBA" id="ARBA00023170"/>
    </source>
</evidence>
<keyword evidence="2 9" id="KW-0812">Transmembrane</keyword>
<evidence type="ECO:0000259" key="10">
    <source>
        <dbReference type="PROSITE" id="PS50262"/>
    </source>
</evidence>
<feature type="transmembrane region" description="Helical" evidence="9">
    <location>
        <begin position="254"/>
        <end position="277"/>
    </location>
</feature>
<gene>
    <name evidence="11" type="ORF">CAPTEDRAFT_201895</name>
</gene>
<keyword evidence="13" id="KW-1185">Reference proteome</keyword>
<keyword evidence="5 9" id="KW-0472">Membrane</keyword>
<evidence type="ECO:0000256" key="5">
    <source>
        <dbReference type="ARBA" id="ARBA00023136"/>
    </source>
</evidence>
<dbReference type="GO" id="GO:0005886">
    <property type="term" value="C:plasma membrane"/>
    <property type="evidence" value="ECO:0007669"/>
    <property type="project" value="TreeGrafter"/>
</dbReference>
<accession>R7VEJ8</accession>
<name>R7VEJ8_CAPTE</name>
<feature type="compositionally biased region" description="Acidic residues" evidence="8">
    <location>
        <begin position="461"/>
        <end position="485"/>
    </location>
</feature>
<keyword evidence="6" id="KW-0675">Receptor</keyword>
<feature type="transmembrane region" description="Helical" evidence="9">
    <location>
        <begin position="123"/>
        <end position="142"/>
    </location>
</feature>
<reference evidence="12" key="3">
    <citation type="submission" date="2015-06" db="UniProtKB">
        <authorList>
            <consortium name="EnsemblMetazoa"/>
        </authorList>
    </citation>
    <scope>IDENTIFICATION</scope>
</reference>
<dbReference type="GO" id="GO:0004930">
    <property type="term" value="F:G protein-coupled receptor activity"/>
    <property type="evidence" value="ECO:0007669"/>
    <property type="project" value="UniProtKB-KW"/>
</dbReference>
<organism evidence="11">
    <name type="scientific">Capitella teleta</name>
    <name type="common">Polychaete worm</name>
    <dbReference type="NCBI Taxonomy" id="283909"/>
    <lineage>
        <taxon>Eukaryota</taxon>
        <taxon>Metazoa</taxon>
        <taxon>Spiralia</taxon>
        <taxon>Lophotrochozoa</taxon>
        <taxon>Annelida</taxon>
        <taxon>Polychaeta</taxon>
        <taxon>Sedentaria</taxon>
        <taxon>Scolecida</taxon>
        <taxon>Capitellidae</taxon>
        <taxon>Capitella</taxon>
    </lineage>
</organism>
<dbReference type="EMBL" id="AMQN01004174">
    <property type="status" value="NOT_ANNOTATED_CDS"/>
    <property type="molecule type" value="Genomic_DNA"/>
</dbReference>
<feature type="domain" description="G-protein coupled receptors family 1 profile" evidence="10">
    <location>
        <begin position="52"/>
        <end position="311"/>
    </location>
</feature>
<evidence type="ECO:0000313" key="12">
    <source>
        <dbReference type="EnsemblMetazoa" id="CapteP201895"/>
    </source>
</evidence>
<feature type="region of interest" description="Disordered" evidence="8">
    <location>
        <begin position="377"/>
        <end position="501"/>
    </location>
</feature>
<dbReference type="PANTHER" id="PTHR24243:SF230">
    <property type="entry name" value="G-PROTEIN COUPLED RECEPTORS FAMILY 1 PROFILE DOMAIN-CONTAINING PROTEIN"/>
    <property type="match status" value="1"/>
</dbReference>
<dbReference type="Proteomes" id="UP000014760">
    <property type="component" value="Unassembled WGS sequence"/>
</dbReference>